<protein>
    <recommendedName>
        <fullName evidence="5">Flagellar hook capping protein</fullName>
    </recommendedName>
</protein>
<reference evidence="3 4" key="1">
    <citation type="journal article" date="2024" name="Int. J. Syst. Evol. Microbiol.">
        <title>Clostridium omnivorum sp. nov., isolated from anoxic soil under the treatment of reductive soil disinfestation.</title>
        <authorList>
            <person name="Ueki A."/>
            <person name="Tonouchi A."/>
            <person name="Kaku N."/>
            <person name="Honma S."/>
            <person name="Ueki K."/>
        </authorList>
    </citation>
    <scope>NUCLEOTIDE SEQUENCE [LARGE SCALE GENOMIC DNA]</scope>
    <source>
        <strain evidence="3 4">E14</strain>
    </source>
</reference>
<evidence type="ECO:0000256" key="1">
    <source>
        <dbReference type="ARBA" id="ARBA00010577"/>
    </source>
</evidence>
<proteinExistence type="inferred from homology"/>
<dbReference type="RefSeq" id="WP_264851657.1">
    <property type="nucleotide sequence ID" value="NZ_BRXR01000001.1"/>
</dbReference>
<dbReference type="Proteomes" id="UP001208567">
    <property type="component" value="Unassembled WGS sequence"/>
</dbReference>
<evidence type="ECO:0008006" key="5">
    <source>
        <dbReference type="Google" id="ProtNLM"/>
    </source>
</evidence>
<keyword evidence="4" id="KW-1185">Reference proteome</keyword>
<dbReference type="InterPro" id="IPR005648">
    <property type="entry name" value="FlgD"/>
</dbReference>
<accession>A0ABQ5NAQ9</accession>
<comment type="similarity">
    <text evidence="1">Belongs to the FlgD family.</text>
</comment>
<evidence type="ECO:0000313" key="3">
    <source>
        <dbReference type="EMBL" id="GLC32355.1"/>
    </source>
</evidence>
<gene>
    <name evidence="3" type="ORF">bsdE14_37650</name>
</gene>
<comment type="caution">
    <text evidence="3">The sequence shown here is derived from an EMBL/GenBank/DDBJ whole genome shotgun (WGS) entry which is preliminary data.</text>
</comment>
<keyword evidence="2" id="KW-1005">Bacterial flagellum biogenesis</keyword>
<dbReference type="Pfam" id="PF03963">
    <property type="entry name" value="FlgD"/>
    <property type="match status" value="1"/>
</dbReference>
<dbReference type="EMBL" id="BRXR01000001">
    <property type="protein sequence ID" value="GLC32355.1"/>
    <property type="molecule type" value="Genomic_DNA"/>
</dbReference>
<name>A0ABQ5NAQ9_9CLOT</name>
<sequence length="151" mass="16162">MGVESVNSSNNQSITESAKITEGATVRGTKINKAGEDMDKNAFLKILAAELSNQDPENTKDSTQYVAQMAQFTSIEQMSNLNNNLSFTGATSLIGKVVLLNQKDSYGNQFGGLVKSVVKDSGVVKVNVEVEENGEPVTKAFPLDNVITVES</sequence>
<evidence type="ECO:0000313" key="4">
    <source>
        <dbReference type="Proteomes" id="UP001208567"/>
    </source>
</evidence>
<organism evidence="3 4">
    <name type="scientific">Clostridium omnivorum</name>
    <dbReference type="NCBI Taxonomy" id="1604902"/>
    <lineage>
        <taxon>Bacteria</taxon>
        <taxon>Bacillati</taxon>
        <taxon>Bacillota</taxon>
        <taxon>Clostridia</taxon>
        <taxon>Eubacteriales</taxon>
        <taxon>Clostridiaceae</taxon>
        <taxon>Clostridium</taxon>
    </lineage>
</organism>
<evidence type="ECO:0000256" key="2">
    <source>
        <dbReference type="ARBA" id="ARBA00022795"/>
    </source>
</evidence>